<dbReference type="RefSeq" id="WP_172605436.1">
    <property type="nucleotide sequence ID" value="NZ_UATM01000021.1"/>
</dbReference>
<evidence type="ECO:0000259" key="4">
    <source>
        <dbReference type="Pfam" id="PF17210"/>
    </source>
</evidence>
<dbReference type="InterPro" id="IPR013783">
    <property type="entry name" value="Ig-like_fold"/>
</dbReference>
<sequence>MINTEKIQIGNKTYNNLTNWDKFRISLRLLKPSSIGDRVWLDEDANGIQDAGEKGVEGVTVKLLDKDGSPAKDFNGNLVQDQVTDANGNYKF</sequence>
<keyword evidence="3" id="KW-0732">Signal</keyword>
<dbReference type="SUPFAM" id="SSF117074">
    <property type="entry name" value="Hypothetical protein PA1324"/>
    <property type="match status" value="1"/>
</dbReference>
<dbReference type="Gene3D" id="2.60.40.10">
    <property type="entry name" value="Immunoglobulins"/>
    <property type="match status" value="1"/>
</dbReference>
<organism evidence="5 6">
    <name type="scientific">Peptoniphilus harei</name>
    <dbReference type="NCBI Taxonomy" id="54005"/>
    <lineage>
        <taxon>Bacteria</taxon>
        <taxon>Bacillati</taxon>
        <taxon>Bacillota</taxon>
        <taxon>Tissierellia</taxon>
        <taxon>Tissierellales</taxon>
        <taxon>Peptoniphilaceae</taxon>
        <taxon>Peptoniphilus</taxon>
    </lineage>
</organism>
<reference evidence="5 6" key="1">
    <citation type="submission" date="2018-06" db="EMBL/GenBank/DDBJ databases">
        <authorList>
            <consortium name="Pathogen Informatics"/>
            <person name="Doyle S."/>
        </authorList>
    </citation>
    <scope>NUCLEOTIDE SEQUENCE [LARGE SCALE GENOMIC DNA]</scope>
    <source>
        <strain evidence="5 6">NCTC13076</strain>
    </source>
</reference>
<evidence type="ECO:0000256" key="2">
    <source>
        <dbReference type="ARBA" id="ARBA00022525"/>
    </source>
</evidence>
<proteinExistence type="predicted"/>
<dbReference type="EMBL" id="UATM01000021">
    <property type="protein sequence ID" value="SPY38527.1"/>
    <property type="molecule type" value="Genomic_DNA"/>
</dbReference>
<dbReference type="Proteomes" id="UP000250070">
    <property type="component" value="Unassembled WGS sequence"/>
</dbReference>
<keyword evidence="2" id="KW-0964">Secreted</keyword>
<evidence type="ECO:0000313" key="5">
    <source>
        <dbReference type="EMBL" id="SPY38527.1"/>
    </source>
</evidence>
<protein>
    <submittedName>
        <fullName evidence="5">Serine-aspartate repeat-containing protein D</fullName>
    </submittedName>
</protein>
<evidence type="ECO:0000256" key="1">
    <source>
        <dbReference type="ARBA" id="ARBA00004613"/>
    </source>
</evidence>
<feature type="domain" description="SD-repeat containing protein B" evidence="4">
    <location>
        <begin position="34"/>
        <end position="92"/>
    </location>
</feature>
<gene>
    <name evidence="5" type="primary">sdrD_1</name>
    <name evidence="5" type="ORF">NCTC13076_00257</name>
</gene>
<evidence type="ECO:0000256" key="3">
    <source>
        <dbReference type="ARBA" id="ARBA00022729"/>
    </source>
</evidence>
<evidence type="ECO:0000313" key="6">
    <source>
        <dbReference type="Proteomes" id="UP000250070"/>
    </source>
</evidence>
<dbReference type="GO" id="GO:0005576">
    <property type="term" value="C:extracellular region"/>
    <property type="evidence" value="ECO:0007669"/>
    <property type="project" value="UniProtKB-SubCell"/>
</dbReference>
<name>A0A2X1X5U3_9FIRM</name>
<comment type="subcellular location">
    <subcellularLocation>
        <location evidence="1">Secreted</location>
    </subcellularLocation>
</comment>
<dbReference type="Pfam" id="PF17210">
    <property type="entry name" value="SdrD_B"/>
    <property type="match status" value="1"/>
</dbReference>
<dbReference type="InterPro" id="IPR033764">
    <property type="entry name" value="Sdr_B"/>
</dbReference>
<accession>A0A2X1X5U3</accession>
<dbReference type="AlphaFoldDB" id="A0A2X1X5U3"/>